<gene>
    <name evidence="1" type="ORF">Tcan_13812</name>
    <name evidence="2" type="ORF">TCNE_LOCUS18492</name>
</gene>
<dbReference type="EMBL" id="UYWY01025588">
    <property type="protein sequence ID" value="VDM49813.1"/>
    <property type="molecule type" value="Genomic_DNA"/>
</dbReference>
<keyword evidence="3" id="KW-1185">Reference proteome</keyword>
<evidence type="ECO:0000313" key="1">
    <source>
        <dbReference type="EMBL" id="KHN83404.1"/>
    </source>
</evidence>
<dbReference type="Proteomes" id="UP000031036">
    <property type="component" value="Unassembled WGS sequence"/>
</dbReference>
<evidence type="ECO:0000313" key="2">
    <source>
        <dbReference type="EMBL" id="VDM49813.1"/>
    </source>
</evidence>
<dbReference type="AlphaFoldDB" id="A0A0B2VPY1"/>
<accession>A0A0B2VPY1</accession>
<evidence type="ECO:0000313" key="3">
    <source>
        <dbReference type="Proteomes" id="UP000031036"/>
    </source>
</evidence>
<reference evidence="1 3" key="1">
    <citation type="submission" date="2014-11" db="EMBL/GenBank/DDBJ databases">
        <title>Genetic blueprint of the zoonotic pathogen Toxocara canis.</title>
        <authorList>
            <person name="Zhu X.-Q."/>
            <person name="Korhonen P.K."/>
            <person name="Cai H."/>
            <person name="Young N.D."/>
            <person name="Nejsum P."/>
            <person name="von Samson-Himmelstjerna G."/>
            <person name="Boag P.R."/>
            <person name="Tan P."/>
            <person name="Li Q."/>
            <person name="Min J."/>
            <person name="Yang Y."/>
            <person name="Wang X."/>
            <person name="Fang X."/>
            <person name="Hall R.S."/>
            <person name="Hofmann A."/>
            <person name="Sternberg P.W."/>
            <person name="Jex A.R."/>
            <person name="Gasser R.B."/>
        </authorList>
    </citation>
    <scope>NUCLEOTIDE SEQUENCE [LARGE SCALE GENOMIC DNA]</scope>
    <source>
        <strain evidence="1">PN_DK_2014</strain>
    </source>
</reference>
<evidence type="ECO:0008006" key="4">
    <source>
        <dbReference type="Google" id="ProtNLM"/>
    </source>
</evidence>
<protein>
    <recommendedName>
        <fullName evidence="4">SXP/RAL-2 family protein Ani s 5-like cation-binding domain-containing protein</fullName>
    </recommendedName>
</protein>
<proteinExistence type="predicted"/>
<organism evidence="1 3">
    <name type="scientific">Toxocara canis</name>
    <name type="common">Canine roundworm</name>
    <dbReference type="NCBI Taxonomy" id="6265"/>
    <lineage>
        <taxon>Eukaryota</taxon>
        <taxon>Metazoa</taxon>
        <taxon>Ecdysozoa</taxon>
        <taxon>Nematoda</taxon>
        <taxon>Chromadorea</taxon>
        <taxon>Rhabditida</taxon>
        <taxon>Spirurina</taxon>
        <taxon>Ascaridomorpha</taxon>
        <taxon>Ascaridoidea</taxon>
        <taxon>Toxocaridae</taxon>
        <taxon>Toxocara</taxon>
    </lineage>
</organism>
<name>A0A0B2VPY1_TOXCA</name>
<dbReference type="EMBL" id="JPKZ01001197">
    <property type="protein sequence ID" value="KHN83404.1"/>
    <property type="molecule type" value="Genomic_DNA"/>
</dbReference>
<reference evidence="2" key="2">
    <citation type="submission" date="2018-11" db="EMBL/GenBank/DDBJ databases">
        <authorList>
            <consortium name="Pathogen Informatics"/>
        </authorList>
    </citation>
    <scope>NUCLEOTIDE SEQUENCE [LARGE SCALE GENOMIC DNA]</scope>
</reference>
<sequence length="156" mass="17300">MHPALLHALHVSAMSHFLNDSSAQAAAKDSIGQEPEFLRSVSPESKKKYYAILSDKFSPKSTVQSRLDEWASQQSDAVKAAYAKFKSNAIEDVAKLTNKVEDTQYSAASKSAIRRINSLNAKNETSLGEGAELYSQIVESLAENERREVHDFFSNF</sequence>